<dbReference type="InterPro" id="IPR013249">
    <property type="entry name" value="RNA_pol_sigma70_r4_t2"/>
</dbReference>
<evidence type="ECO:0000313" key="8">
    <source>
        <dbReference type="EMBL" id="GAF04689.1"/>
    </source>
</evidence>
<comment type="caution">
    <text evidence="8">The sequence shown here is derived from an EMBL/GenBank/DDBJ whole genome shotgun (WGS) entry which is preliminary data.</text>
</comment>
<evidence type="ECO:0000256" key="2">
    <source>
        <dbReference type="ARBA" id="ARBA00023015"/>
    </source>
</evidence>
<dbReference type="GO" id="GO:0006352">
    <property type="term" value="P:DNA-templated transcription initiation"/>
    <property type="evidence" value="ECO:0007669"/>
    <property type="project" value="InterPro"/>
</dbReference>
<protein>
    <submittedName>
        <fullName evidence="8">RNA polymerase sigma factor SigM</fullName>
    </submittedName>
</protein>
<dbReference type="OrthoDB" id="670026at2"/>
<dbReference type="SUPFAM" id="SSF88946">
    <property type="entry name" value="Sigma2 domain of RNA polymerase sigma factors"/>
    <property type="match status" value="1"/>
</dbReference>
<proteinExistence type="inferred from homology"/>
<evidence type="ECO:0000256" key="5">
    <source>
        <dbReference type="ARBA" id="ARBA00023163"/>
    </source>
</evidence>
<dbReference type="GO" id="GO:0016987">
    <property type="term" value="F:sigma factor activity"/>
    <property type="evidence" value="ECO:0007669"/>
    <property type="project" value="UniProtKB-KW"/>
</dbReference>
<dbReference type="NCBIfam" id="TIGR02937">
    <property type="entry name" value="sigma70-ECF"/>
    <property type="match status" value="1"/>
</dbReference>
<evidence type="ECO:0000259" key="6">
    <source>
        <dbReference type="Pfam" id="PF04542"/>
    </source>
</evidence>
<evidence type="ECO:0000259" key="7">
    <source>
        <dbReference type="Pfam" id="PF08281"/>
    </source>
</evidence>
<dbReference type="InterPro" id="IPR014284">
    <property type="entry name" value="RNA_pol_sigma-70_dom"/>
</dbReference>
<dbReference type="InterPro" id="IPR013324">
    <property type="entry name" value="RNA_pol_sigma_r3/r4-like"/>
</dbReference>
<dbReference type="Pfam" id="PF08281">
    <property type="entry name" value="Sigma70_r4_2"/>
    <property type="match status" value="1"/>
</dbReference>
<organism evidence="8 9">
    <name type="scientific">Saccharicrinis fermentans DSM 9555 = JCM 21142</name>
    <dbReference type="NCBI Taxonomy" id="869213"/>
    <lineage>
        <taxon>Bacteria</taxon>
        <taxon>Pseudomonadati</taxon>
        <taxon>Bacteroidota</taxon>
        <taxon>Bacteroidia</taxon>
        <taxon>Marinilabiliales</taxon>
        <taxon>Marinilabiliaceae</taxon>
        <taxon>Saccharicrinis</taxon>
    </lineage>
</organism>
<dbReference type="STRING" id="869213.GCA_000517085_03715"/>
<evidence type="ECO:0000256" key="3">
    <source>
        <dbReference type="ARBA" id="ARBA00023082"/>
    </source>
</evidence>
<dbReference type="InterPro" id="IPR036388">
    <property type="entry name" value="WH-like_DNA-bd_sf"/>
</dbReference>
<sequence>MTVKEYNQSVEEYSDNIYRFVLKNLKDTEKAKDIVQDTFEKVWKNHKDISPTKVKSYLFSTAYHTLIDSIRREKYKAEWDKADDNKYFTTQSYSDLNEVLHQALDMLPPDQKNVILLRDYEGYSYKEIADITQLSEAQVKVYIYRGRQFLKNYIGKIEVLV</sequence>
<feature type="domain" description="RNA polymerase sigma-70 region 2" evidence="6">
    <location>
        <begin position="10"/>
        <end position="74"/>
    </location>
</feature>
<dbReference type="InterPro" id="IPR039425">
    <property type="entry name" value="RNA_pol_sigma-70-like"/>
</dbReference>
<dbReference type="Gene3D" id="1.10.10.10">
    <property type="entry name" value="Winged helix-like DNA-binding domain superfamily/Winged helix DNA-binding domain"/>
    <property type="match status" value="1"/>
</dbReference>
<gene>
    <name evidence="8" type="ORF">JCM21142_93404</name>
</gene>
<evidence type="ECO:0000256" key="1">
    <source>
        <dbReference type="ARBA" id="ARBA00010641"/>
    </source>
</evidence>
<accession>W7YQJ6</accession>
<dbReference type="eggNOG" id="COG1595">
    <property type="taxonomic scope" value="Bacteria"/>
</dbReference>
<dbReference type="RefSeq" id="WP_027473086.1">
    <property type="nucleotide sequence ID" value="NZ_BAMD01000053.1"/>
</dbReference>
<dbReference type="AlphaFoldDB" id="W7YQJ6"/>
<feature type="domain" description="RNA polymerase sigma factor 70 region 4 type 2" evidence="7">
    <location>
        <begin position="99"/>
        <end position="150"/>
    </location>
</feature>
<dbReference type="SUPFAM" id="SSF88659">
    <property type="entry name" value="Sigma3 and sigma4 domains of RNA polymerase sigma factors"/>
    <property type="match status" value="1"/>
</dbReference>
<dbReference type="Gene3D" id="1.10.1740.10">
    <property type="match status" value="1"/>
</dbReference>
<comment type="similarity">
    <text evidence="1">Belongs to the sigma-70 factor family. ECF subfamily.</text>
</comment>
<dbReference type="EMBL" id="BAMD01000053">
    <property type="protein sequence ID" value="GAF04689.1"/>
    <property type="molecule type" value="Genomic_DNA"/>
</dbReference>
<keyword evidence="4" id="KW-0238">DNA-binding</keyword>
<keyword evidence="2" id="KW-0805">Transcription regulation</keyword>
<dbReference type="Proteomes" id="UP000019402">
    <property type="component" value="Unassembled WGS sequence"/>
</dbReference>
<keyword evidence="5" id="KW-0804">Transcription</keyword>
<dbReference type="InterPro" id="IPR013325">
    <property type="entry name" value="RNA_pol_sigma_r2"/>
</dbReference>
<dbReference type="Pfam" id="PF04542">
    <property type="entry name" value="Sigma70_r2"/>
    <property type="match status" value="1"/>
</dbReference>
<dbReference type="PANTHER" id="PTHR43133">
    <property type="entry name" value="RNA POLYMERASE ECF-TYPE SIGMA FACTO"/>
    <property type="match status" value="1"/>
</dbReference>
<dbReference type="InterPro" id="IPR007627">
    <property type="entry name" value="RNA_pol_sigma70_r2"/>
</dbReference>
<dbReference type="CDD" id="cd06171">
    <property type="entry name" value="Sigma70_r4"/>
    <property type="match status" value="1"/>
</dbReference>
<dbReference type="PANTHER" id="PTHR43133:SF8">
    <property type="entry name" value="RNA POLYMERASE SIGMA FACTOR HI_1459-RELATED"/>
    <property type="match status" value="1"/>
</dbReference>
<keyword evidence="3" id="KW-0731">Sigma factor</keyword>
<evidence type="ECO:0000313" key="9">
    <source>
        <dbReference type="Proteomes" id="UP000019402"/>
    </source>
</evidence>
<keyword evidence="9" id="KW-1185">Reference proteome</keyword>
<evidence type="ECO:0000256" key="4">
    <source>
        <dbReference type="ARBA" id="ARBA00023125"/>
    </source>
</evidence>
<dbReference type="GO" id="GO:0003677">
    <property type="term" value="F:DNA binding"/>
    <property type="evidence" value="ECO:0007669"/>
    <property type="project" value="UniProtKB-KW"/>
</dbReference>
<name>W7YQJ6_9BACT</name>
<reference evidence="8 9" key="1">
    <citation type="journal article" date="2014" name="Genome Announc.">
        <title>Draft Genome Sequence of Cytophaga fermentans JCM 21142T, a Facultative Anaerobe Isolated from Marine Mud.</title>
        <authorList>
            <person name="Starns D."/>
            <person name="Oshima K."/>
            <person name="Suda W."/>
            <person name="Iino T."/>
            <person name="Yuki M."/>
            <person name="Inoue J."/>
            <person name="Kitamura K."/>
            <person name="Iida T."/>
            <person name="Darby A."/>
            <person name="Hattori M."/>
            <person name="Ohkuma M."/>
        </authorList>
    </citation>
    <scope>NUCLEOTIDE SEQUENCE [LARGE SCALE GENOMIC DNA]</scope>
    <source>
        <strain evidence="8 9">JCM 21142</strain>
    </source>
</reference>